<dbReference type="GO" id="GO:0005576">
    <property type="term" value="C:extracellular region"/>
    <property type="evidence" value="ECO:0007669"/>
    <property type="project" value="TreeGrafter"/>
</dbReference>
<dbReference type="CDD" id="cd05471">
    <property type="entry name" value="pepsin_like"/>
    <property type="match status" value="1"/>
</dbReference>
<evidence type="ECO:0000256" key="2">
    <source>
        <dbReference type="SAM" id="SignalP"/>
    </source>
</evidence>
<name>A0A9P8LAX1_9PEZI</name>
<proteinExistence type="inferred from homology"/>
<protein>
    <recommendedName>
        <fullName evidence="3">Peptidase A1 domain-containing protein</fullName>
    </recommendedName>
</protein>
<dbReference type="InterPro" id="IPR001461">
    <property type="entry name" value="Aspartic_peptidase_A1"/>
</dbReference>
<dbReference type="AlphaFoldDB" id="A0A9P8LAX1"/>
<accession>A0A9P8LAX1</accession>
<dbReference type="GO" id="GO:0009277">
    <property type="term" value="C:fungal-type cell wall"/>
    <property type="evidence" value="ECO:0007669"/>
    <property type="project" value="TreeGrafter"/>
</dbReference>
<gene>
    <name evidence="4" type="ORF">GP486_004474</name>
</gene>
<keyword evidence="5" id="KW-1185">Reference proteome</keyword>
<evidence type="ECO:0000256" key="1">
    <source>
        <dbReference type="ARBA" id="ARBA00007447"/>
    </source>
</evidence>
<reference evidence="4" key="1">
    <citation type="submission" date="2021-03" db="EMBL/GenBank/DDBJ databases">
        <title>Comparative genomics and phylogenomic investigation of the class Geoglossomycetes provide insights into ecological specialization and systematics.</title>
        <authorList>
            <person name="Melie T."/>
            <person name="Pirro S."/>
            <person name="Miller A.N."/>
            <person name="Quandt A."/>
        </authorList>
    </citation>
    <scope>NUCLEOTIDE SEQUENCE</scope>
    <source>
        <strain evidence="4">CAQ_001_2017</strain>
    </source>
</reference>
<comment type="caution">
    <text evidence="4">The sequence shown here is derived from an EMBL/GenBank/DDBJ whole genome shotgun (WGS) entry which is preliminary data.</text>
</comment>
<dbReference type="Gene3D" id="2.40.70.10">
    <property type="entry name" value="Acid Proteases"/>
    <property type="match status" value="2"/>
</dbReference>
<dbReference type="PROSITE" id="PS51767">
    <property type="entry name" value="PEPTIDASE_A1"/>
    <property type="match status" value="1"/>
</dbReference>
<dbReference type="Proteomes" id="UP000750711">
    <property type="component" value="Unassembled WGS sequence"/>
</dbReference>
<sequence>MVSLRAFLLLAETVVAVSLKPRDWFGPTAISIPPSQSWTGNDGPWSSFTLRVGTPAQKVGVLISTAGFETWVVTPEGCTHNDPPDCPTLRGGLYDNSASSTWQPQNFHPLGLESVLGYSSGGEYGFDTVGLGWQESGPVLTHQVVAGMATSEFYLGTFGISPGPSNLSDPSGQKSSFLVGLKQNGTIPSLSWGYTAGARYRLSKVLGSLTLGGYDLSRFTPNNLTFPFGIGNSDDLTVGIQSITMSSSDEQDTPLLPNPILAFIDSTIPHLWLPKEACAKFESAFGLTWDNASQLYLVDDKLHSSLLAKNPSVTFKLSLASKGGPSIDIVLPYAAFDLEVESPLLKRPTKYFPLKRAENDTQYTLGRTFLQEA</sequence>
<dbReference type="PANTHER" id="PTHR47965:SF101">
    <property type="entry name" value="HYPOTHETICAL ASPARTYL PROTEASE (EUROFUNG)-RELATED"/>
    <property type="match status" value="1"/>
</dbReference>
<keyword evidence="2" id="KW-0732">Signal</keyword>
<dbReference type="InterPro" id="IPR033121">
    <property type="entry name" value="PEPTIDASE_A1"/>
</dbReference>
<evidence type="ECO:0000313" key="4">
    <source>
        <dbReference type="EMBL" id="KAH0558895.1"/>
    </source>
</evidence>
<organism evidence="4 5">
    <name type="scientific">Trichoglossum hirsutum</name>
    <dbReference type="NCBI Taxonomy" id="265104"/>
    <lineage>
        <taxon>Eukaryota</taxon>
        <taxon>Fungi</taxon>
        <taxon>Dikarya</taxon>
        <taxon>Ascomycota</taxon>
        <taxon>Pezizomycotina</taxon>
        <taxon>Geoglossomycetes</taxon>
        <taxon>Geoglossales</taxon>
        <taxon>Geoglossaceae</taxon>
        <taxon>Trichoglossum</taxon>
    </lineage>
</organism>
<dbReference type="GO" id="GO:0031505">
    <property type="term" value="P:fungal-type cell wall organization"/>
    <property type="evidence" value="ECO:0007669"/>
    <property type="project" value="TreeGrafter"/>
</dbReference>
<feature type="domain" description="Peptidase A1" evidence="3">
    <location>
        <begin position="46"/>
        <end position="373"/>
    </location>
</feature>
<dbReference type="PRINTS" id="PR00792">
    <property type="entry name" value="PEPSIN"/>
</dbReference>
<feature type="signal peptide" evidence="2">
    <location>
        <begin position="1"/>
        <end position="16"/>
    </location>
</feature>
<dbReference type="Pfam" id="PF00026">
    <property type="entry name" value="Asp"/>
    <property type="match status" value="1"/>
</dbReference>
<comment type="similarity">
    <text evidence="1">Belongs to the peptidase A1 family.</text>
</comment>
<feature type="chain" id="PRO_5040126740" description="Peptidase A1 domain-containing protein" evidence="2">
    <location>
        <begin position="17"/>
        <end position="373"/>
    </location>
</feature>
<dbReference type="PANTHER" id="PTHR47965">
    <property type="entry name" value="ASPARTYL PROTEASE-RELATED"/>
    <property type="match status" value="1"/>
</dbReference>
<dbReference type="InterPro" id="IPR034164">
    <property type="entry name" value="Pepsin-like_dom"/>
</dbReference>
<dbReference type="GO" id="GO:0004190">
    <property type="term" value="F:aspartic-type endopeptidase activity"/>
    <property type="evidence" value="ECO:0007669"/>
    <property type="project" value="InterPro"/>
</dbReference>
<evidence type="ECO:0000313" key="5">
    <source>
        <dbReference type="Proteomes" id="UP000750711"/>
    </source>
</evidence>
<dbReference type="InterPro" id="IPR021109">
    <property type="entry name" value="Peptidase_aspartic_dom_sf"/>
</dbReference>
<dbReference type="SUPFAM" id="SSF50630">
    <property type="entry name" value="Acid proteases"/>
    <property type="match status" value="1"/>
</dbReference>
<dbReference type="GO" id="GO:0006508">
    <property type="term" value="P:proteolysis"/>
    <property type="evidence" value="ECO:0007669"/>
    <property type="project" value="InterPro"/>
</dbReference>
<evidence type="ECO:0000259" key="3">
    <source>
        <dbReference type="PROSITE" id="PS51767"/>
    </source>
</evidence>
<dbReference type="EMBL" id="JAGHQM010000708">
    <property type="protein sequence ID" value="KAH0558895.1"/>
    <property type="molecule type" value="Genomic_DNA"/>
</dbReference>